<comment type="caution">
    <text evidence="2">The sequence shown here is derived from an EMBL/GenBank/DDBJ whole genome shotgun (WGS) entry which is preliminary data.</text>
</comment>
<keyword evidence="1" id="KW-0812">Transmembrane</keyword>
<protein>
    <submittedName>
        <fullName evidence="2">Uncharacterized protein</fullName>
    </submittedName>
</protein>
<name>A0A645DHG7_9ZZZZ</name>
<feature type="transmembrane region" description="Helical" evidence="1">
    <location>
        <begin position="118"/>
        <end position="142"/>
    </location>
</feature>
<keyword evidence="1" id="KW-0472">Membrane</keyword>
<evidence type="ECO:0000256" key="1">
    <source>
        <dbReference type="SAM" id="Phobius"/>
    </source>
</evidence>
<dbReference type="AlphaFoldDB" id="A0A645DHG7"/>
<keyword evidence="1" id="KW-1133">Transmembrane helix</keyword>
<dbReference type="EMBL" id="VSSQ01036442">
    <property type="protein sequence ID" value="MPM88930.1"/>
    <property type="molecule type" value="Genomic_DNA"/>
</dbReference>
<gene>
    <name evidence="2" type="ORF">SDC9_136034</name>
</gene>
<organism evidence="2">
    <name type="scientific">bioreactor metagenome</name>
    <dbReference type="NCBI Taxonomy" id="1076179"/>
    <lineage>
        <taxon>unclassified sequences</taxon>
        <taxon>metagenomes</taxon>
        <taxon>ecological metagenomes</taxon>
    </lineage>
</organism>
<proteinExistence type="predicted"/>
<reference evidence="2" key="1">
    <citation type="submission" date="2019-08" db="EMBL/GenBank/DDBJ databases">
        <authorList>
            <person name="Kucharzyk K."/>
            <person name="Murdoch R.W."/>
            <person name="Higgins S."/>
            <person name="Loffler F."/>
        </authorList>
    </citation>
    <scope>NUCLEOTIDE SEQUENCE</scope>
</reference>
<sequence length="150" mass="16055">MSFVATCSPSLRTVTLSATSTISSSLWLMNNIPIPFCDSFLMASRRFFASASASTAVGSSNTRIFIPVLSISRAISINCMWPTGRPATGRNSSMFISRVSRAFLASSFMALKSRDSSLLPSTALTGFFLVISLLSLMFSVMVNPGISINS</sequence>
<evidence type="ECO:0000313" key="2">
    <source>
        <dbReference type="EMBL" id="MPM88930.1"/>
    </source>
</evidence>
<accession>A0A645DHG7</accession>